<accession>A0A972VWL2</accession>
<comment type="caution">
    <text evidence="2">The sequence shown here is derived from an EMBL/GenBank/DDBJ whole genome shotgun (WGS) entry which is preliminary data.</text>
</comment>
<dbReference type="AlphaFoldDB" id="A0A972VWL2"/>
<dbReference type="EMBL" id="JABMOJ010000225">
    <property type="protein sequence ID" value="NQV64916.1"/>
    <property type="molecule type" value="Genomic_DNA"/>
</dbReference>
<dbReference type="Proteomes" id="UP000754644">
    <property type="component" value="Unassembled WGS sequence"/>
</dbReference>
<evidence type="ECO:0000313" key="3">
    <source>
        <dbReference type="Proteomes" id="UP000754644"/>
    </source>
</evidence>
<gene>
    <name evidence="2" type="ORF">HQ497_06085</name>
</gene>
<reference evidence="2" key="1">
    <citation type="submission" date="2020-05" db="EMBL/GenBank/DDBJ databases">
        <title>Sulfur intermediates as new biogeochemical hubs in an aquatic model microbial ecosystem.</title>
        <authorList>
            <person name="Vigneron A."/>
        </authorList>
    </citation>
    <scope>NUCLEOTIDE SEQUENCE</scope>
    <source>
        <strain evidence="2">Bin.250</strain>
    </source>
</reference>
<protein>
    <submittedName>
        <fullName evidence="2">Uncharacterized protein</fullName>
    </submittedName>
</protein>
<organism evidence="2 3">
    <name type="scientific">SAR86 cluster bacterium</name>
    <dbReference type="NCBI Taxonomy" id="2030880"/>
    <lineage>
        <taxon>Bacteria</taxon>
        <taxon>Pseudomonadati</taxon>
        <taxon>Pseudomonadota</taxon>
        <taxon>Gammaproteobacteria</taxon>
        <taxon>SAR86 cluster</taxon>
    </lineage>
</organism>
<name>A0A972VWL2_9GAMM</name>
<feature type="coiled-coil region" evidence="1">
    <location>
        <begin position="4"/>
        <end position="51"/>
    </location>
</feature>
<keyword evidence="1" id="KW-0175">Coiled coil</keyword>
<evidence type="ECO:0000313" key="2">
    <source>
        <dbReference type="EMBL" id="NQV64916.1"/>
    </source>
</evidence>
<proteinExistence type="predicted"/>
<evidence type="ECO:0000256" key="1">
    <source>
        <dbReference type="SAM" id="Coils"/>
    </source>
</evidence>
<sequence>MSQKDDMKANAVELQKGLKKLGENRVVALSVHKSKELIAELEVTVAKLVQQIDGLS</sequence>